<dbReference type="PATRIC" id="fig|1365176.7.peg.844"/>
<dbReference type="PANTHER" id="PTHR10055:SF1">
    <property type="entry name" value="TRYPTOPHAN--TRNA LIGASE, CYTOPLASMIC"/>
    <property type="match status" value="1"/>
</dbReference>
<evidence type="ECO:0000256" key="4">
    <source>
        <dbReference type="ARBA" id="ARBA00022741"/>
    </source>
</evidence>
<dbReference type="Gene3D" id="1.10.240.10">
    <property type="entry name" value="Tyrosyl-Transfer RNA Synthetase"/>
    <property type="match status" value="1"/>
</dbReference>
<comment type="subcellular location">
    <subcellularLocation>
        <location evidence="9">Cytoplasm</location>
    </subcellularLocation>
</comment>
<dbReference type="GO" id="GO:0004830">
    <property type="term" value="F:tryptophan-tRNA ligase activity"/>
    <property type="evidence" value="ECO:0007669"/>
    <property type="project" value="UniProtKB-UniRule"/>
</dbReference>
<comment type="function">
    <text evidence="9">Catalyzes the attachment of tryptophan to tRNA(Trp).</text>
</comment>
<evidence type="ECO:0000256" key="12">
    <source>
        <dbReference type="SAM" id="Phobius"/>
    </source>
</evidence>
<sequence>MSGCAPKGACARALVLSQIGRVILKFFLLVVVVVFMESGYSVTPWEARGKIDYDKLIEEFGVEKLGPELVERIGRLAGGLHWLLRRGFFFAHRDLGLVLDDYEAGRGFFLYTGRAPSNSPMHIAHIVPFVATRWLQEKFNVNVYIEIPDEEKFLAKKVESLDEVEPYVRQDILNIAALGFDPDRTFIFRDTEYISRMYRAAVRVARLINFSTAKAVFGFDGETSIGLIFYPALQIVPTLFENKRPLIPCGIDQDPYFRLQRDIAPRLGRYKTAEILSKLVWGLTGPETKMSASQPETAILLNDPPDVVKKKIMNAYTGGRATIEEQRKLGGVPEVCTVFHWYSVLFEEDDKKLEERYWACKTGKLMCGECKLELVQRINRFLEQHRANVKRAEEKLHLYMYDGKLAQEMWNWEFR</sequence>
<evidence type="ECO:0000313" key="13">
    <source>
        <dbReference type="EMBL" id="AGT35213.1"/>
    </source>
</evidence>
<dbReference type="PANTHER" id="PTHR10055">
    <property type="entry name" value="TRYPTOPHANYL-TRNA SYNTHETASE"/>
    <property type="match status" value="1"/>
</dbReference>
<dbReference type="FunFam" id="1.10.240.10:FF:000007">
    <property type="entry name" value="Tryptophan--tRNA ligase"/>
    <property type="match status" value="1"/>
</dbReference>
<dbReference type="PRINTS" id="PR01039">
    <property type="entry name" value="TRNASYNTHTRP"/>
</dbReference>
<dbReference type="InterPro" id="IPR002306">
    <property type="entry name" value="Trp-tRNA-ligase"/>
</dbReference>
<evidence type="ECO:0000256" key="3">
    <source>
        <dbReference type="ARBA" id="ARBA00022598"/>
    </source>
</evidence>
<dbReference type="eggNOG" id="arCOG01887">
    <property type="taxonomic scope" value="Archaea"/>
</dbReference>
<feature type="short sequence motif" description="'KMSKS' region" evidence="9">
    <location>
        <begin position="289"/>
        <end position="293"/>
    </location>
</feature>
<keyword evidence="12" id="KW-0812">Transmembrane</keyword>
<dbReference type="GO" id="GO:0005524">
    <property type="term" value="F:ATP binding"/>
    <property type="evidence" value="ECO:0007669"/>
    <property type="project" value="UniProtKB-UniRule"/>
</dbReference>
<dbReference type="EMBL" id="CP006646">
    <property type="protein sequence ID" value="AGT35213.1"/>
    <property type="molecule type" value="Genomic_DNA"/>
</dbReference>
<feature type="transmembrane region" description="Helical" evidence="12">
    <location>
        <begin position="22"/>
        <end position="42"/>
    </location>
</feature>
<dbReference type="Gene3D" id="3.40.50.620">
    <property type="entry name" value="HUPs"/>
    <property type="match status" value="1"/>
</dbReference>
<accession>S5ZDU6</accession>
<keyword evidence="3 9" id="KW-0436">Ligase</keyword>
<evidence type="ECO:0000313" key="14">
    <source>
        <dbReference type="Proteomes" id="UP000015543"/>
    </source>
</evidence>
<dbReference type="KEGG" id="thb:N186_04305"/>
<keyword evidence="11" id="KW-0175">Coiled coil</keyword>
<feature type="coiled-coil region" evidence="11">
    <location>
        <begin position="375"/>
        <end position="402"/>
    </location>
</feature>
<keyword evidence="12" id="KW-1133">Transmembrane helix</keyword>
<dbReference type="InterPro" id="IPR002305">
    <property type="entry name" value="aa-tRNA-synth_Ic"/>
</dbReference>
<evidence type="ECO:0000256" key="9">
    <source>
        <dbReference type="HAMAP-Rule" id="MF_00140"/>
    </source>
</evidence>
<keyword evidence="6 9" id="KW-0648">Protein biosynthesis</keyword>
<evidence type="ECO:0000256" key="7">
    <source>
        <dbReference type="ARBA" id="ARBA00023146"/>
    </source>
</evidence>
<dbReference type="NCBIfam" id="NF008927">
    <property type="entry name" value="PRK12285.1-4"/>
    <property type="match status" value="1"/>
</dbReference>
<comment type="caution">
    <text evidence="9">Lacks conserved residue(s) required for the propagation of feature annotation.</text>
</comment>
<evidence type="ECO:0000256" key="11">
    <source>
        <dbReference type="SAM" id="Coils"/>
    </source>
</evidence>
<protein>
    <recommendedName>
        <fullName evidence="9">Tryptophan--tRNA ligase</fullName>
        <ecNumber evidence="9">6.1.1.2</ecNumber>
    </recommendedName>
    <alternativeName>
        <fullName evidence="9">Tryptophanyl-tRNA synthetase</fullName>
        <shortName evidence="9">TrpRS</shortName>
    </alternativeName>
</protein>
<proteinExistence type="inferred from homology"/>
<dbReference type="Pfam" id="PF00579">
    <property type="entry name" value="tRNA-synt_1b"/>
    <property type="match status" value="1"/>
</dbReference>
<name>S5ZDU6_9CREN</name>
<dbReference type="SUPFAM" id="SSF52374">
    <property type="entry name" value="Nucleotidylyl transferase"/>
    <property type="match status" value="1"/>
</dbReference>
<comment type="similarity">
    <text evidence="1 9 10">Belongs to the class-I aminoacyl-tRNA synthetase family.</text>
</comment>
<dbReference type="GO" id="GO:0006436">
    <property type="term" value="P:tryptophanyl-tRNA aminoacylation"/>
    <property type="evidence" value="ECO:0007669"/>
    <property type="project" value="UniProtKB-UniRule"/>
</dbReference>
<evidence type="ECO:0000256" key="8">
    <source>
        <dbReference type="ARBA" id="ARBA00049929"/>
    </source>
</evidence>
<keyword evidence="4 9" id="KW-0547">Nucleotide-binding</keyword>
<dbReference type="EC" id="6.1.1.2" evidence="9"/>
<dbReference type="NCBIfam" id="TIGR00233">
    <property type="entry name" value="trpS"/>
    <property type="match status" value="1"/>
</dbReference>
<keyword evidence="2 9" id="KW-0963">Cytoplasm</keyword>
<dbReference type="CDD" id="cd00806">
    <property type="entry name" value="TrpRS_core"/>
    <property type="match status" value="1"/>
</dbReference>
<dbReference type="HOGENOM" id="CLU_032621_3_0_2"/>
<keyword evidence="5 9" id="KW-0067">ATP-binding</keyword>
<gene>
    <name evidence="9" type="primary">trpS</name>
    <name evidence="13" type="ORF">N186_04305</name>
</gene>
<organism evidence="13 14">
    <name type="scientific">Thermofilum adornatum</name>
    <dbReference type="NCBI Taxonomy" id="1365176"/>
    <lineage>
        <taxon>Archaea</taxon>
        <taxon>Thermoproteota</taxon>
        <taxon>Thermoprotei</taxon>
        <taxon>Thermofilales</taxon>
        <taxon>Thermofilaceae</taxon>
        <taxon>Thermofilum</taxon>
    </lineage>
</organism>
<evidence type="ECO:0000256" key="10">
    <source>
        <dbReference type="RuleBase" id="RU363036"/>
    </source>
</evidence>
<dbReference type="Proteomes" id="UP000015543">
    <property type="component" value="Chromosome"/>
</dbReference>
<reference evidence="13 14" key="1">
    <citation type="journal article" date="2013" name="Genome Announc.">
        <title>Complete Genomic Sequence of 'Thermofilum adornatus' Strain 1910bT, a Hyperthermophilic Anaerobic Organotrophic Crenarchaeon.</title>
        <authorList>
            <person name="Dominova I.N."/>
            <person name="Kublanov I.V."/>
            <person name="Podosokorskaya O.A."/>
            <person name="Derbikova K.S."/>
            <person name="Patrushev M.V."/>
            <person name="Toshchakov S.V."/>
        </authorList>
    </citation>
    <scope>NUCLEOTIDE SEQUENCE [LARGE SCALE GENOMIC DNA]</scope>
    <source>
        <strain evidence="14">1910b</strain>
    </source>
</reference>
<dbReference type="GO" id="GO:0005737">
    <property type="term" value="C:cytoplasm"/>
    <property type="evidence" value="ECO:0007669"/>
    <property type="project" value="UniProtKB-SubCell"/>
</dbReference>
<dbReference type="AlphaFoldDB" id="S5ZDU6"/>
<evidence type="ECO:0000256" key="6">
    <source>
        <dbReference type="ARBA" id="ARBA00022917"/>
    </source>
</evidence>
<evidence type="ECO:0000256" key="5">
    <source>
        <dbReference type="ARBA" id="ARBA00022840"/>
    </source>
</evidence>
<dbReference type="InterPro" id="IPR014729">
    <property type="entry name" value="Rossmann-like_a/b/a_fold"/>
</dbReference>
<keyword evidence="14" id="KW-1185">Reference proteome</keyword>
<keyword evidence="7 9" id="KW-0030">Aminoacyl-tRNA synthetase</keyword>
<evidence type="ECO:0000256" key="1">
    <source>
        <dbReference type="ARBA" id="ARBA00005594"/>
    </source>
</evidence>
<comment type="catalytic activity">
    <reaction evidence="8 9">
        <text>tRNA(Trp) + L-tryptophan + ATP = L-tryptophyl-tRNA(Trp) + AMP + diphosphate + H(+)</text>
        <dbReference type="Rhea" id="RHEA:24080"/>
        <dbReference type="Rhea" id="RHEA-COMP:9671"/>
        <dbReference type="Rhea" id="RHEA-COMP:9705"/>
        <dbReference type="ChEBI" id="CHEBI:15378"/>
        <dbReference type="ChEBI" id="CHEBI:30616"/>
        <dbReference type="ChEBI" id="CHEBI:33019"/>
        <dbReference type="ChEBI" id="CHEBI:57912"/>
        <dbReference type="ChEBI" id="CHEBI:78442"/>
        <dbReference type="ChEBI" id="CHEBI:78535"/>
        <dbReference type="ChEBI" id="CHEBI:456215"/>
        <dbReference type="EC" id="6.1.1.2"/>
    </reaction>
</comment>
<dbReference type="InterPro" id="IPR020653">
    <property type="entry name" value="Tryptophan-tRNA-ligase_arc"/>
</dbReference>
<dbReference type="HAMAP" id="MF_00140_A">
    <property type="entry name" value="Trp_tRNA_synth_A"/>
    <property type="match status" value="1"/>
</dbReference>
<keyword evidence="12" id="KW-0472">Membrane</keyword>
<evidence type="ECO:0000256" key="2">
    <source>
        <dbReference type="ARBA" id="ARBA00022490"/>
    </source>
</evidence>